<dbReference type="SUPFAM" id="SSF51161">
    <property type="entry name" value="Trimeric LpxA-like enzymes"/>
    <property type="match status" value="1"/>
</dbReference>
<sequence length="248" mass="26766">MKKYEFTGETKKSWGSTVKRIVAVRDFSFVKKGDIGGWIKSEENLSHEGDCWVADEATVLANARVQGDAVISDTATMLGAARAYDRSRVADEACVSDEACVFNDALVSGGASIRGRVQVYDYAIVLGDTVVSGRSEIKGNACIIDAHSIVGQAKISGPIKMDGKFRIGGNANIQKQEDFVCISNVGSEKGTLSAYRAKDGGIEVTRGCFRGTPVEFREAVQKTHGDSKIAKEYLALMDFLTVRFASNE</sequence>
<dbReference type="Proteomes" id="UP000535908">
    <property type="component" value="Unassembled WGS sequence"/>
</dbReference>
<evidence type="ECO:0000313" key="2">
    <source>
        <dbReference type="Proteomes" id="UP000535908"/>
    </source>
</evidence>
<evidence type="ECO:0000313" key="1">
    <source>
        <dbReference type="EMBL" id="MBC1937151.1"/>
    </source>
</evidence>
<accession>A0A7X1CQL0</accession>
<proteinExistence type="predicted"/>
<dbReference type="EMBL" id="JAARWN010000014">
    <property type="protein sequence ID" value="MBC1937151.1"/>
    <property type="molecule type" value="Genomic_DNA"/>
</dbReference>
<dbReference type="InterPro" id="IPR011004">
    <property type="entry name" value="Trimer_LpxA-like_sf"/>
</dbReference>
<evidence type="ECO:0008006" key="3">
    <source>
        <dbReference type="Google" id="ProtNLM"/>
    </source>
</evidence>
<protein>
    <recommendedName>
        <fullName evidence="3">Polymer-forming cytoskeletal protein</fullName>
    </recommendedName>
</protein>
<name>A0A7X1CQL0_9LIST</name>
<dbReference type="RefSeq" id="WP_185526672.1">
    <property type="nucleotide sequence ID" value="NZ_JAARWN010000014.1"/>
</dbReference>
<dbReference type="Gene3D" id="2.160.10.10">
    <property type="entry name" value="Hexapeptide repeat proteins"/>
    <property type="match status" value="1"/>
</dbReference>
<reference evidence="1 2" key="1">
    <citation type="submission" date="2020-03" db="EMBL/GenBank/DDBJ databases">
        <title>Soil Listeria distribution.</title>
        <authorList>
            <person name="Liao J."/>
            <person name="Wiedmann M."/>
        </authorList>
    </citation>
    <scope>NUCLEOTIDE SEQUENCE [LARGE SCALE GENOMIC DNA]</scope>
    <source>
        <strain evidence="1 2">FSL L7-0741</strain>
    </source>
</reference>
<dbReference type="AlphaFoldDB" id="A0A7X1CQL0"/>
<organism evidence="1 2">
    <name type="scientific">Listeria grandensis</name>
    <dbReference type="NCBI Taxonomy" id="1494963"/>
    <lineage>
        <taxon>Bacteria</taxon>
        <taxon>Bacillati</taxon>
        <taxon>Bacillota</taxon>
        <taxon>Bacilli</taxon>
        <taxon>Bacillales</taxon>
        <taxon>Listeriaceae</taxon>
        <taxon>Listeria</taxon>
    </lineage>
</organism>
<comment type="caution">
    <text evidence="1">The sequence shown here is derived from an EMBL/GenBank/DDBJ whole genome shotgun (WGS) entry which is preliminary data.</text>
</comment>
<gene>
    <name evidence="1" type="ORF">HCA69_12290</name>
</gene>